<accession>A0A250JY56</accession>
<dbReference type="AlphaFoldDB" id="A0A250JY56"/>
<dbReference type="GO" id="GO:0016779">
    <property type="term" value="F:nucleotidyltransferase activity"/>
    <property type="evidence" value="ECO:0007669"/>
    <property type="project" value="InterPro"/>
</dbReference>
<keyword evidence="7" id="KW-1185">Reference proteome</keyword>
<dbReference type="Proteomes" id="UP000217343">
    <property type="component" value="Chromosome"/>
</dbReference>
<dbReference type="CDD" id="cd05398">
    <property type="entry name" value="NT_ClassII-CCAase"/>
    <property type="match status" value="1"/>
</dbReference>
<dbReference type="RefSeq" id="WP_095959399.1">
    <property type="nucleotide sequence ID" value="NZ_CP022203.1"/>
</dbReference>
<dbReference type="SUPFAM" id="SSF81891">
    <property type="entry name" value="Poly A polymerase C-terminal region-like"/>
    <property type="match status" value="1"/>
</dbReference>
<dbReference type="OrthoDB" id="9805698at2"/>
<evidence type="ECO:0000313" key="6">
    <source>
        <dbReference type="EMBL" id="ATB48570.1"/>
    </source>
</evidence>
<feature type="domain" description="tRNA nucleotidyltransferase/poly(A) polymerase RNA and SrmB- binding" evidence="5">
    <location>
        <begin position="197"/>
        <end position="256"/>
    </location>
</feature>
<dbReference type="Pfam" id="PF01743">
    <property type="entry name" value="PolyA_pol"/>
    <property type="match status" value="1"/>
</dbReference>
<evidence type="ECO:0000256" key="1">
    <source>
        <dbReference type="ARBA" id="ARBA00022679"/>
    </source>
</evidence>
<evidence type="ECO:0000259" key="4">
    <source>
        <dbReference type="Pfam" id="PF01743"/>
    </source>
</evidence>
<dbReference type="InterPro" id="IPR032828">
    <property type="entry name" value="PolyA_RNA-bd"/>
</dbReference>
<keyword evidence="2" id="KW-0547">Nucleotide-binding</keyword>
<feature type="domain" description="Poly A polymerase head" evidence="4">
    <location>
        <begin position="36"/>
        <end position="170"/>
    </location>
</feature>
<reference evidence="6 7" key="1">
    <citation type="submission" date="2017-06" db="EMBL/GenBank/DDBJ databases">
        <title>Sequencing and comparative analysis of myxobacterial genomes.</title>
        <authorList>
            <person name="Rupp O."/>
            <person name="Goesmann A."/>
            <person name="Sogaard-Andersen L."/>
        </authorList>
    </citation>
    <scope>NUCLEOTIDE SEQUENCE [LARGE SCALE GENOMIC DNA]</scope>
    <source>
        <strain evidence="6 7">DSM 14697</strain>
    </source>
</reference>
<organism evidence="6 7">
    <name type="scientific">Corallococcus macrosporus DSM 14697</name>
    <dbReference type="NCBI Taxonomy" id="1189310"/>
    <lineage>
        <taxon>Bacteria</taxon>
        <taxon>Pseudomonadati</taxon>
        <taxon>Myxococcota</taxon>
        <taxon>Myxococcia</taxon>
        <taxon>Myxococcales</taxon>
        <taxon>Cystobacterineae</taxon>
        <taxon>Myxococcaceae</taxon>
        <taxon>Corallococcus</taxon>
    </lineage>
</organism>
<sequence length="370" mass="39750">MTLASPATRPQELDVSRIDPAALRVLQRLQEYGHQAFLVGGCVRDLLMGRTPKDFDLVTSASSRQVRALFPQSVGFGGQRFLVVQVRTEGGKSLEVASFKARRSADVSGPDAQVIPDDVLAELPQELGTLEEDARTRDFTVNALYCNGASGKVVDPVGQGLSDLQANLLRIVGEPEAYLRDDPGGMLRGARFATRMGMAFERRTAEAMKQMRGELARCSRKRVLSEVLRGLGTGTGAPFFRLLSSQGWLPLLVPPVARHLEGGPEVERRFFAHLEAVDRSLQENPRIDELTLACALLLPVAAPPAGGPPAPEAMGAVLEELVQGAPELQALPRHGQHLIATLHGVLKAPEAVPADNPLLPGARRLAALLG</sequence>
<proteinExistence type="inferred from homology"/>
<dbReference type="Gene3D" id="1.10.3090.10">
    <property type="entry name" value="cca-adding enzyme, domain 2"/>
    <property type="match status" value="1"/>
</dbReference>
<dbReference type="Gene3D" id="3.30.460.10">
    <property type="entry name" value="Beta Polymerase, domain 2"/>
    <property type="match status" value="1"/>
</dbReference>
<dbReference type="Pfam" id="PF12627">
    <property type="entry name" value="PolyA_pol_RNAbd"/>
    <property type="match status" value="1"/>
</dbReference>
<dbReference type="GO" id="GO:0000166">
    <property type="term" value="F:nucleotide binding"/>
    <property type="evidence" value="ECO:0007669"/>
    <property type="project" value="UniProtKB-KW"/>
</dbReference>
<keyword evidence="1 3" id="KW-0808">Transferase</keyword>
<protein>
    <submittedName>
        <fullName evidence="6">Poly(A) polymerase</fullName>
    </submittedName>
</protein>
<gene>
    <name evidence="6" type="ORF">MYMAC_004197</name>
</gene>
<dbReference type="InterPro" id="IPR052191">
    <property type="entry name" value="tRNA_ntf/polyA_polymerase_I"/>
</dbReference>
<dbReference type="SUPFAM" id="SSF81301">
    <property type="entry name" value="Nucleotidyltransferase"/>
    <property type="match status" value="1"/>
</dbReference>
<evidence type="ECO:0000313" key="7">
    <source>
        <dbReference type="Proteomes" id="UP000217343"/>
    </source>
</evidence>
<evidence type="ECO:0000259" key="5">
    <source>
        <dbReference type="Pfam" id="PF12627"/>
    </source>
</evidence>
<dbReference type="GO" id="GO:0006396">
    <property type="term" value="P:RNA processing"/>
    <property type="evidence" value="ECO:0007669"/>
    <property type="project" value="InterPro"/>
</dbReference>
<dbReference type="EMBL" id="CP022203">
    <property type="protein sequence ID" value="ATB48570.1"/>
    <property type="molecule type" value="Genomic_DNA"/>
</dbReference>
<evidence type="ECO:0000256" key="3">
    <source>
        <dbReference type="RuleBase" id="RU003953"/>
    </source>
</evidence>
<dbReference type="GO" id="GO:0003723">
    <property type="term" value="F:RNA binding"/>
    <property type="evidence" value="ECO:0007669"/>
    <property type="project" value="UniProtKB-KW"/>
</dbReference>
<evidence type="ECO:0000256" key="2">
    <source>
        <dbReference type="ARBA" id="ARBA00022741"/>
    </source>
</evidence>
<dbReference type="InterPro" id="IPR043519">
    <property type="entry name" value="NT_sf"/>
</dbReference>
<keyword evidence="3" id="KW-0694">RNA-binding</keyword>
<comment type="similarity">
    <text evidence="3">Belongs to the tRNA nucleotidyltransferase/poly(A) polymerase family.</text>
</comment>
<dbReference type="PANTHER" id="PTHR43051:SF1">
    <property type="entry name" value="POLYNUCLEOTIDE ADENYLYLTRANSFERASE FAMILY PROTEIN"/>
    <property type="match status" value="1"/>
</dbReference>
<dbReference type="InterPro" id="IPR002646">
    <property type="entry name" value="PolA_pol_head_dom"/>
</dbReference>
<dbReference type="KEGG" id="mmas:MYMAC_004197"/>
<dbReference type="PANTHER" id="PTHR43051">
    <property type="entry name" value="POLYNUCLEOTIDE ADENYLYLTRANSFERASE FAMILY PROTEIN"/>
    <property type="match status" value="1"/>
</dbReference>
<name>A0A250JY56_9BACT</name>